<gene>
    <name evidence="1" type="ORF">HPB47_026893</name>
</gene>
<evidence type="ECO:0000313" key="1">
    <source>
        <dbReference type="EMBL" id="KAG0425971.1"/>
    </source>
</evidence>
<evidence type="ECO:0000313" key="2">
    <source>
        <dbReference type="Proteomes" id="UP000805193"/>
    </source>
</evidence>
<dbReference type="EMBL" id="JABSTQ010009783">
    <property type="protein sequence ID" value="KAG0425971.1"/>
    <property type="molecule type" value="Genomic_DNA"/>
</dbReference>
<sequence>DPRYPDIASPDDTEMAFTLAHPLLQPDGELTGVLELYRRIGSPMFYEEDEEIVNSYLVWGGIALHYAEMYSIMARQRKLHSFLLAVVRSIFQDMISMDSVIVKIMSEQQSPVHSHILSALALFFFDMPEKVSPNAQLGKNMIKPLTFAQKLVSADRASLFLVDSRTKELYARIFDVSGDNDEVQEVAKEISIIGVMQMVNKTSGTFNKADEEAFATFATYCGLALHHAKLYDKIRRSEQKYKVALEVLSYHATCTEEEVQRIEASTALPHPAQQLQTFSYSPYSIGGDEQVVATIFMFKDLFKKELFDEDSLVRFTLTVRKNYRRVPYHNWSHGFCVANAAYAILKHSTGAFKPLEELALFVSCLCHDLDHRGKTNQFLINSASPLASMYSTSTLEHHHFNQTVQILQQSGHNILKNLSSEDYKQVLSYIKHCILATDLALYFPNKSKLKHHVDEGTFDPGKPEHRSLLQAITMTACDLCASTKPWEQQRKTVQVIFEEFYEQGDLEKAEGRQPIPMMDRTKAHELPASQNPQMPARVLLVFTSHPVMEYSGTPRSNTEALEKEVRLSPVSNQGEDERCFNVQLAVTLSASVPDVKTGNG</sequence>
<protein>
    <submittedName>
        <fullName evidence="1">Uncharacterized protein</fullName>
    </submittedName>
</protein>
<proteinExistence type="predicted"/>
<comment type="caution">
    <text evidence="1">The sequence shown here is derived from an EMBL/GenBank/DDBJ whole genome shotgun (WGS) entry which is preliminary data.</text>
</comment>
<reference evidence="1 2" key="1">
    <citation type="journal article" date="2020" name="Cell">
        <title>Large-Scale Comparative Analyses of Tick Genomes Elucidate Their Genetic Diversity and Vector Capacities.</title>
        <authorList>
            <consortium name="Tick Genome and Microbiome Consortium (TIGMIC)"/>
            <person name="Jia N."/>
            <person name="Wang J."/>
            <person name="Shi W."/>
            <person name="Du L."/>
            <person name="Sun Y."/>
            <person name="Zhan W."/>
            <person name="Jiang J.F."/>
            <person name="Wang Q."/>
            <person name="Zhang B."/>
            <person name="Ji P."/>
            <person name="Bell-Sakyi L."/>
            <person name="Cui X.M."/>
            <person name="Yuan T.T."/>
            <person name="Jiang B.G."/>
            <person name="Yang W.F."/>
            <person name="Lam T.T."/>
            <person name="Chang Q.C."/>
            <person name="Ding S.J."/>
            <person name="Wang X.J."/>
            <person name="Zhu J.G."/>
            <person name="Ruan X.D."/>
            <person name="Zhao L."/>
            <person name="Wei J.T."/>
            <person name="Ye R.Z."/>
            <person name="Que T.C."/>
            <person name="Du C.H."/>
            <person name="Zhou Y.H."/>
            <person name="Cheng J.X."/>
            <person name="Dai P.F."/>
            <person name="Guo W.B."/>
            <person name="Han X.H."/>
            <person name="Huang E.J."/>
            <person name="Li L.F."/>
            <person name="Wei W."/>
            <person name="Gao Y.C."/>
            <person name="Liu J.Z."/>
            <person name="Shao H.Z."/>
            <person name="Wang X."/>
            <person name="Wang C.C."/>
            <person name="Yang T.C."/>
            <person name="Huo Q.B."/>
            <person name="Li W."/>
            <person name="Chen H.Y."/>
            <person name="Chen S.E."/>
            <person name="Zhou L.G."/>
            <person name="Ni X.B."/>
            <person name="Tian J.H."/>
            <person name="Sheng Y."/>
            <person name="Liu T."/>
            <person name="Pan Y.S."/>
            <person name="Xia L.Y."/>
            <person name="Li J."/>
            <person name="Zhao F."/>
            <person name="Cao W.C."/>
        </authorList>
    </citation>
    <scope>NUCLEOTIDE SEQUENCE [LARGE SCALE GENOMIC DNA]</scope>
    <source>
        <strain evidence="1">Iper-2018</strain>
    </source>
</reference>
<accession>A0AC60PZ38</accession>
<feature type="non-terminal residue" evidence="1">
    <location>
        <position position="1"/>
    </location>
</feature>
<keyword evidence="2" id="KW-1185">Reference proteome</keyword>
<name>A0AC60PZ38_IXOPE</name>
<dbReference type="Proteomes" id="UP000805193">
    <property type="component" value="Unassembled WGS sequence"/>
</dbReference>
<organism evidence="1 2">
    <name type="scientific">Ixodes persulcatus</name>
    <name type="common">Taiga tick</name>
    <dbReference type="NCBI Taxonomy" id="34615"/>
    <lineage>
        <taxon>Eukaryota</taxon>
        <taxon>Metazoa</taxon>
        <taxon>Ecdysozoa</taxon>
        <taxon>Arthropoda</taxon>
        <taxon>Chelicerata</taxon>
        <taxon>Arachnida</taxon>
        <taxon>Acari</taxon>
        <taxon>Parasitiformes</taxon>
        <taxon>Ixodida</taxon>
        <taxon>Ixodoidea</taxon>
        <taxon>Ixodidae</taxon>
        <taxon>Ixodinae</taxon>
        <taxon>Ixodes</taxon>
    </lineage>
</organism>